<feature type="transmembrane region" description="Helical" evidence="1">
    <location>
        <begin position="7"/>
        <end position="27"/>
    </location>
</feature>
<accession>A0A0E9LVY9</accession>
<feature type="transmembrane region" description="Helical" evidence="1">
    <location>
        <begin position="317"/>
        <end position="334"/>
    </location>
</feature>
<keyword evidence="1" id="KW-0472">Membrane</keyword>
<dbReference type="STRING" id="1236989.JCM15548_11475"/>
<dbReference type="Proteomes" id="UP000032900">
    <property type="component" value="Unassembled WGS sequence"/>
</dbReference>
<feature type="transmembrane region" description="Helical" evidence="1">
    <location>
        <begin position="275"/>
        <end position="297"/>
    </location>
</feature>
<feature type="transmembrane region" description="Helical" evidence="1">
    <location>
        <begin position="340"/>
        <end position="361"/>
    </location>
</feature>
<evidence type="ECO:0000313" key="4">
    <source>
        <dbReference type="Proteomes" id="UP000032900"/>
    </source>
</evidence>
<evidence type="ECO:0000259" key="2">
    <source>
        <dbReference type="Pfam" id="PF04235"/>
    </source>
</evidence>
<feature type="transmembrane region" description="Helical" evidence="1">
    <location>
        <begin position="92"/>
        <end position="110"/>
    </location>
</feature>
<evidence type="ECO:0000256" key="1">
    <source>
        <dbReference type="SAM" id="Phobius"/>
    </source>
</evidence>
<reference evidence="3 4" key="1">
    <citation type="journal article" date="2015" name="Microbes Environ.">
        <title>Distribution and evolution of nitrogen fixation genes in the phylum bacteroidetes.</title>
        <authorList>
            <person name="Inoue J."/>
            <person name="Oshima K."/>
            <person name="Suda W."/>
            <person name="Sakamoto M."/>
            <person name="Iino T."/>
            <person name="Noda S."/>
            <person name="Hongoh Y."/>
            <person name="Hattori M."/>
            <person name="Ohkuma M."/>
        </authorList>
    </citation>
    <scope>NUCLEOTIDE SEQUENCE [LARGE SCALE GENOMIC DNA]</scope>
    <source>
        <strain evidence="3">JCM 15548</strain>
    </source>
</reference>
<comment type="caution">
    <text evidence="3">The sequence shown here is derived from an EMBL/GenBank/DDBJ whole genome shotgun (WGS) entry which is preliminary data.</text>
</comment>
<keyword evidence="1" id="KW-0812">Transmembrane</keyword>
<dbReference type="OrthoDB" id="9807744at2"/>
<keyword evidence="4" id="KW-1185">Reference proteome</keyword>
<dbReference type="PANTHER" id="PTHR30590">
    <property type="entry name" value="INNER MEMBRANE PROTEIN"/>
    <property type="match status" value="1"/>
</dbReference>
<dbReference type="RefSeq" id="WP_062123441.1">
    <property type="nucleotide sequence ID" value="NZ_BAZW01000008.1"/>
</dbReference>
<keyword evidence="1" id="KW-1133">Transmembrane helix</keyword>
<dbReference type="InterPro" id="IPR007349">
    <property type="entry name" value="DUF418"/>
</dbReference>
<dbReference type="Pfam" id="PF04235">
    <property type="entry name" value="DUF418"/>
    <property type="match status" value="1"/>
</dbReference>
<protein>
    <recommendedName>
        <fullName evidence="2">DUF418 domain-containing protein</fullName>
    </recommendedName>
</protein>
<sequence length="384" mass="43951">MAETQRLTVVDALRGFAILSIMLLHNIEHFDLYHFPDYLPQWMKAIDSIIWDSLFFLFGGKSYAIFALLFGLTYAIQFYNQQQRGHDFSGRFLWRLLLLLMFGIFNSIFYEGDILAIYAAVGILLVPFRKLSNQVVLIAAILLMLQPLEWGKLVYILTQPEYTEPASRANIYFAKIGDYLMHGNFWEAAKGNLINGRSAALYWSLENGRFFQTGALFLLGFLLGRTHKFSPTPGNKLFWQKALLMAALAFLPLYLLKEALPATDIRPALVSRLQLIITSWSNFSFMAVLTAGFVLLFEQTFVRKALNRLSPLGRMSLTNYVMQSIAGSFIYYGYGLGMYAYTGATLSLAIGIVLALLQTLFSSWWFRTHQRGPLEQIWHRLTWL</sequence>
<dbReference type="InterPro" id="IPR052529">
    <property type="entry name" value="Bact_Transport_Assoc"/>
</dbReference>
<organism evidence="3 4">
    <name type="scientific">Geofilum rubicundum JCM 15548</name>
    <dbReference type="NCBI Taxonomy" id="1236989"/>
    <lineage>
        <taxon>Bacteria</taxon>
        <taxon>Pseudomonadati</taxon>
        <taxon>Bacteroidota</taxon>
        <taxon>Bacteroidia</taxon>
        <taxon>Marinilabiliales</taxon>
        <taxon>Marinilabiliaceae</taxon>
        <taxon>Geofilum</taxon>
    </lineage>
</organism>
<evidence type="ECO:0000313" key="3">
    <source>
        <dbReference type="EMBL" id="GAO29301.1"/>
    </source>
</evidence>
<feature type="transmembrane region" description="Helical" evidence="1">
    <location>
        <begin position="116"/>
        <end position="145"/>
    </location>
</feature>
<name>A0A0E9LVY9_9BACT</name>
<feature type="transmembrane region" description="Helical" evidence="1">
    <location>
        <begin position="237"/>
        <end position="255"/>
    </location>
</feature>
<proteinExistence type="predicted"/>
<dbReference type="EMBL" id="BAZW01000008">
    <property type="protein sequence ID" value="GAO29301.1"/>
    <property type="molecule type" value="Genomic_DNA"/>
</dbReference>
<gene>
    <name evidence="3" type="ORF">JCM15548_11475</name>
</gene>
<dbReference type="PANTHER" id="PTHR30590:SF2">
    <property type="entry name" value="INNER MEMBRANE PROTEIN"/>
    <property type="match status" value="1"/>
</dbReference>
<dbReference type="AlphaFoldDB" id="A0A0E9LVY9"/>
<feature type="domain" description="DUF418" evidence="2">
    <location>
        <begin position="223"/>
        <end position="384"/>
    </location>
</feature>